<feature type="domain" description="FHA" evidence="1">
    <location>
        <begin position="299"/>
        <end position="361"/>
    </location>
</feature>
<keyword evidence="3" id="KW-1185">Reference proteome</keyword>
<dbReference type="RefSeq" id="WP_162659041.1">
    <property type="nucleotide sequence ID" value="NZ_LR593887.1"/>
</dbReference>
<accession>A0A6C2YSE7</accession>
<name>A0A6C2YSE7_9BACT</name>
<dbReference type="SUPFAM" id="SSF49879">
    <property type="entry name" value="SMAD/FHA domain"/>
    <property type="match status" value="1"/>
</dbReference>
<evidence type="ECO:0000259" key="1">
    <source>
        <dbReference type="Pfam" id="PF00498"/>
    </source>
</evidence>
<dbReference type="Gene3D" id="1.25.40.10">
    <property type="entry name" value="Tetratricopeptide repeat domain"/>
    <property type="match status" value="1"/>
</dbReference>
<reference evidence="2" key="1">
    <citation type="submission" date="2019-04" db="EMBL/GenBank/DDBJ databases">
        <authorList>
            <consortium name="Science for Life Laboratories"/>
        </authorList>
    </citation>
    <scope>NUCLEOTIDE SEQUENCE</scope>
    <source>
        <strain evidence="2">MBLW1</strain>
    </source>
</reference>
<proteinExistence type="predicted"/>
<dbReference type="AlphaFoldDB" id="A0A6C2YSE7"/>
<organism evidence="2">
    <name type="scientific">Tuwongella immobilis</name>
    <dbReference type="NCBI Taxonomy" id="692036"/>
    <lineage>
        <taxon>Bacteria</taxon>
        <taxon>Pseudomonadati</taxon>
        <taxon>Planctomycetota</taxon>
        <taxon>Planctomycetia</taxon>
        <taxon>Gemmatales</taxon>
        <taxon>Gemmataceae</taxon>
        <taxon>Tuwongella</taxon>
    </lineage>
</organism>
<protein>
    <recommendedName>
        <fullName evidence="1">FHA domain-containing protein</fullName>
    </recommendedName>
</protein>
<dbReference type="Proteomes" id="UP000464378">
    <property type="component" value="Chromosome"/>
</dbReference>
<sequence length="476" mass="52552">MASPPWLVLRQANEALKNARPEDAARLLQPLVQQGYRQAYAMQSQVMRAFVERALRSLRQDDIESAWADLIRAERIDRVDAVAVQLRETLTRLGLAQLRALLESGKALPAVECAVRLRDRGVRHPELHQHLEAAQEWVLANEIAERGDFLLAQQTSERIRKLLVCPFTGLNQWQAELSERMGRFRTAIDAMLEAVSQHDWSDVLKWAEQAIAAAPQNRDAQQMRDRAWDALKSAAPVTNPSRIAEWSSIAPGSGSGGDPLPFPVANLPPPPPPPNAPVRRFFLWIDGVAGFLVCLNPRITIGQAIGEAPVDIPLYADVSRMHASLTRDEEGYQLEASKSVLLNGRNTERALLQHGDRITLGNSCQLTFTRPLAISSTAKLTLVSGHRLPTSVDGIVLMSDSLLMGPETNTHVAIPGLKLPLILLRTRDGLAVKHAANYRIDGVICSDRTELTLPAHVYNEHFSLTLEPAPNRLAGT</sequence>
<dbReference type="InterPro" id="IPR008984">
    <property type="entry name" value="SMAD_FHA_dom_sf"/>
</dbReference>
<dbReference type="InterPro" id="IPR011990">
    <property type="entry name" value="TPR-like_helical_dom_sf"/>
</dbReference>
<dbReference type="InParanoid" id="A0A6C2YSE7"/>
<gene>
    <name evidence="2" type="ORF">GMBLW1_00650</name>
</gene>
<dbReference type="CDD" id="cd00060">
    <property type="entry name" value="FHA"/>
    <property type="match status" value="1"/>
</dbReference>
<dbReference type="InterPro" id="IPR000253">
    <property type="entry name" value="FHA_dom"/>
</dbReference>
<dbReference type="EMBL" id="LR586016">
    <property type="protein sequence ID" value="VIP03895.1"/>
    <property type="molecule type" value="Genomic_DNA"/>
</dbReference>
<dbReference type="KEGG" id="tim:GMBLW1_00650"/>
<evidence type="ECO:0000313" key="2">
    <source>
        <dbReference type="EMBL" id="VIP03895.1"/>
    </source>
</evidence>
<dbReference type="Pfam" id="PF00498">
    <property type="entry name" value="FHA"/>
    <property type="match status" value="1"/>
</dbReference>
<dbReference type="Gene3D" id="2.60.200.20">
    <property type="match status" value="1"/>
</dbReference>
<evidence type="ECO:0000313" key="3">
    <source>
        <dbReference type="Proteomes" id="UP000464378"/>
    </source>
</evidence>
<dbReference type="EMBL" id="LR593887">
    <property type="protein sequence ID" value="VTS05157.1"/>
    <property type="molecule type" value="Genomic_DNA"/>
</dbReference>